<sequence>MINVYVLHLSISIRMVNVFAHLLIQKQINQPAHVLLLTSLQMVNVFVLHHTCKMEINVNALLHLLLVEDNVYVLHLSILITMVNVFAHLLIQEQINQHAHVLLLTSLQMVNVFVLHHLYKMEISANVLLHLLLLEDNVFVLHLSNLITMVNVFALLLIQEQIKGLAHVLLLTSLQMVNVFVLHHLYKMEISANVLKITLPISLLVSVILLTSYLMVNVFLKVPNKIVMELQVVLCQEKTILLDKQFVFVLILNIQLYIKKILLLVQFYNLNIYQVVIHLMLILLYALLDKYGIQFKNHVFQVNVILHATVNTQMENVKVVLSAEGAGNLIWRLWLKTTIVYVILLNIVRRKDFLGNVNLLKISKLFLNVTGNYSTKSQIWQQYQTVVSQLILILKLPLQKIQLITNGDKSLMQTLNHNVRNNYKQNYKFQALVMETMLNQINIHNMQPMYPKFKQNQKFLLLRFINQPQSNQLKKEIFTKDYVWPFNSLTHQQLLDCINSK</sequence>
<gene>
    <name evidence="2" type="ORF">IMG5_122470</name>
</gene>
<keyword evidence="3" id="KW-1185">Reference proteome</keyword>
<dbReference type="GeneID" id="14906966"/>
<proteinExistence type="predicted"/>
<evidence type="ECO:0000313" key="3">
    <source>
        <dbReference type="Proteomes" id="UP000008983"/>
    </source>
</evidence>
<dbReference type="InParanoid" id="G0QVA2"/>
<feature type="transmembrane region" description="Helical" evidence="1">
    <location>
        <begin position="71"/>
        <end position="91"/>
    </location>
</feature>
<evidence type="ECO:0008006" key="4">
    <source>
        <dbReference type="Google" id="ProtNLM"/>
    </source>
</evidence>
<protein>
    <recommendedName>
        <fullName evidence="4">Transmembrane protein</fullName>
    </recommendedName>
</protein>
<feature type="transmembrane region" description="Helical" evidence="1">
    <location>
        <begin position="197"/>
        <end position="220"/>
    </location>
</feature>
<dbReference type="OMA" id="CTCLECE"/>
<dbReference type="RefSeq" id="XP_004032433.1">
    <property type="nucleotide sequence ID" value="XM_004032385.1"/>
</dbReference>
<keyword evidence="1" id="KW-0812">Transmembrane</keyword>
<dbReference type="Proteomes" id="UP000008983">
    <property type="component" value="Unassembled WGS sequence"/>
</dbReference>
<dbReference type="EMBL" id="GL983938">
    <property type="protein sequence ID" value="EGR30846.1"/>
    <property type="molecule type" value="Genomic_DNA"/>
</dbReference>
<keyword evidence="1" id="KW-1133">Transmembrane helix</keyword>
<reference evidence="2 3" key="1">
    <citation type="submission" date="2011-07" db="EMBL/GenBank/DDBJ databases">
        <authorList>
            <person name="Coyne R."/>
            <person name="Brami D."/>
            <person name="Johnson J."/>
            <person name="Hostetler J."/>
            <person name="Hannick L."/>
            <person name="Clark T."/>
            <person name="Cassidy-Hanley D."/>
            <person name="Inman J."/>
        </authorList>
    </citation>
    <scope>NUCLEOTIDE SEQUENCE [LARGE SCALE GENOMIC DNA]</scope>
    <source>
        <strain evidence="2 3">G5</strain>
    </source>
</reference>
<feature type="transmembrane region" description="Helical" evidence="1">
    <location>
        <begin position="165"/>
        <end position="185"/>
    </location>
</feature>
<feature type="transmembrane region" description="Helical" evidence="1">
    <location>
        <begin position="98"/>
        <end position="119"/>
    </location>
</feature>
<evidence type="ECO:0000256" key="1">
    <source>
        <dbReference type="SAM" id="Phobius"/>
    </source>
</evidence>
<feature type="transmembrane region" description="Helical" evidence="1">
    <location>
        <begin position="139"/>
        <end position="158"/>
    </location>
</feature>
<evidence type="ECO:0000313" key="2">
    <source>
        <dbReference type="EMBL" id="EGR30846.1"/>
    </source>
</evidence>
<keyword evidence="1" id="KW-0472">Membrane</keyword>
<accession>G0QVA2</accession>
<name>G0QVA2_ICHMU</name>
<feature type="transmembrane region" description="Helical" evidence="1">
    <location>
        <begin position="270"/>
        <end position="288"/>
    </location>
</feature>
<organism evidence="2 3">
    <name type="scientific">Ichthyophthirius multifiliis</name>
    <name type="common">White spot disease agent</name>
    <name type="synonym">Ich</name>
    <dbReference type="NCBI Taxonomy" id="5932"/>
    <lineage>
        <taxon>Eukaryota</taxon>
        <taxon>Sar</taxon>
        <taxon>Alveolata</taxon>
        <taxon>Ciliophora</taxon>
        <taxon>Intramacronucleata</taxon>
        <taxon>Oligohymenophorea</taxon>
        <taxon>Hymenostomatida</taxon>
        <taxon>Ophryoglenina</taxon>
        <taxon>Ichthyophthirius</taxon>
    </lineage>
</organism>
<dbReference type="AlphaFoldDB" id="G0QVA2"/>